<evidence type="ECO:0000256" key="2">
    <source>
        <dbReference type="SAM" id="MobiDB-lite"/>
    </source>
</evidence>
<protein>
    <recommendedName>
        <fullName evidence="6">Transporter</fullName>
    </recommendedName>
</protein>
<feature type="signal peptide" evidence="3">
    <location>
        <begin position="1"/>
        <end position="20"/>
    </location>
</feature>
<dbReference type="AlphaFoldDB" id="A0A328B569"/>
<feature type="chain" id="PRO_5016453085" description="Transporter" evidence="3">
    <location>
        <begin position="21"/>
        <end position="368"/>
    </location>
</feature>
<gene>
    <name evidence="4" type="ORF">DJ021_10435</name>
</gene>
<proteinExistence type="predicted"/>
<evidence type="ECO:0000313" key="5">
    <source>
        <dbReference type="Proteomes" id="UP000249842"/>
    </source>
</evidence>
<evidence type="ECO:0000313" key="4">
    <source>
        <dbReference type="EMBL" id="RAK60188.1"/>
    </source>
</evidence>
<name>A0A328B569_9CAUL</name>
<keyword evidence="5" id="KW-1185">Reference proteome</keyword>
<keyword evidence="3" id="KW-0732">Signal</keyword>
<dbReference type="RefSeq" id="WP_111457481.1">
    <property type="nucleotide sequence ID" value="NZ_QFYP01000001.1"/>
</dbReference>
<dbReference type="OrthoDB" id="5297564at2"/>
<evidence type="ECO:0000256" key="1">
    <source>
        <dbReference type="SAM" id="Coils"/>
    </source>
</evidence>
<reference evidence="5" key="1">
    <citation type="submission" date="2018-05" db="EMBL/GenBank/DDBJ databases">
        <authorList>
            <person name="Li X."/>
        </authorList>
    </citation>
    <scope>NUCLEOTIDE SEQUENCE [LARGE SCALE GENOMIC DNA]</scope>
    <source>
        <strain evidence="5">HKS-05</strain>
    </source>
</reference>
<organism evidence="4 5">
    <name type="scientific">Phenylobacterium hankyongense</name>
    <dbReference type="NCBI Taxonomy" id="1813876"/>
    <lineage>
        <taxon>Bacteria</taxon>
        <taxon>Pseudomonadati</taxon>
        <taxon>Pseudomonadota</taxon>
        <taxon>Alphaproteobacteria</taxon>
        <taxon>Caulobacterales</taxon>
        <taxon>Caulobacteraceae</taxon>
        <taxon>Phenylobacterium</taxon>
    </lineage>
</organism>
<dbReference type="Proteomes" id="UP000249842">
    <property type="component" value="Unassembled WGS sequence"/>
</dbReference>
<comment type="caution">
    <text evidence="4">The sequence shown here is derived from an EMBL/GenBank/DDBJ whole genome shotgun (WGS) entry which is preliminary data.</text>
</comment>
<dbReference type="EMBL" id="QFYP01000001">
    <property type="protein sequence ID" value="RAK60188.1"/>
    <property type="molecule type" value="Genomic_DNA"/>
</dbReference>
<accession>A0A328B569</accession>
<feature type="coiled-coil region" evidence="1">
    <location>
        <begin position="25"/>
        <end position="52"/>
    </location>
</feature>
<feature type="region of interest" description="Disordered" evidence="2">
    <location>
        <begin position="53"/>
        <end position="83"/>
    </location>
</feature>
<evidence type="ECO:0000256" key="3">
    <source>
        <dbReference type="SAM" id="SignalP"/>
    </source>
</evidence>
<evidence type="ECO:0008006" key="6">
    <source>
        <dbReference type="Google" id="ProtNLM"/>
    </source>
</evidence>
<sequence length="368" mass="38488">MRPGVLALAACCLVAAPVRAQPLARDELLEALKARDRVIAALEQRVAALEREHAATPTAVQGSAPSPTLIPSAASASAKPTPVDDDAELQALSRTLVQRGGLVLPPWRAEIIPTLAYSNREVQGLALAQTPEGVPTVADQRLREDQLRASAALRLGLPWSSQLEVRVPYAGLRESRTLGDGTHAVNEASGFGDVEVALSHQFLRESGWRPDLVGGLSWRFATGRDPFSAQVSSVAAGSGVEEFGARVTAVKSSDPMVFFATLSYAHDLAAHEAGSVVQPGDAMGLSLGAVLAVNPDTSLTFGLAQDFRARTQIDGVGAPGSDTTAASLQLGLDRVLGSGALLDVTLGVGLTRDAPDYALQVSLPIRFR</sequence>
<keyword evidence="1" id="KW-0175">Coiled coil</keyword>